<evidence type="ECO:0000313" key="7">
    <source>
        <dbReference type="EMBL" id="GMH65724.1"/>
    </source>
</evidence>
<dbReference type="InterPro" id="IPR006968">
    <property type="entry name" value="RUS_fam"/>
</dbReference>
<feature type="coiled-coil region" evidence="2">
    <location>
        <begin position="434"/>
        <end position="477"/>
    </location>
</feature>
<organism evidence="7 8">
    <name type="scientific">Triparma laevis f. longispina</name>
    <dbReference type="NCBI Taxonomy" id="1714387"/>
    <lineage>
        <taxon>Eukaryota</taxon>
        <taxon>Sar</taxon>
        <taxon>Stramenopiles</taxon>
        <taxon>Ochrophyta</taxon>
        <taxon>Bolidophyceae</taxon>
        <taxon>Parmales</taxon>
        <taxon>Triparmaceae</taxon>
        <taxon>Triparma</taxon>
    </lineage>
</organism>
<evidence type="ECO:0000259" key="5">
    <source>
        <dbReference type="Pfam" id="PF04884"/>
    </source>
</evidence>
<dbReference type="Proteomes" id="UP001165122">
    <property type="component" value="Unassembled WGS sequence"/>
</dbReference>
<comment type="similarity">
    <text evidence="1">Belongs to the RUS1 family.</text>
</comment>
<comment type="caution">
    <text evidence="7">The sequence shown here is derived from an EMBL/GenBank/DDBJ whole genome shotgun (WGS) entry which is preliminary data.</text>
</comment>
<dbReference type="AlphaFoldDB" id="A0A9W7AC98"/>
<feature type="domain" description="Protein root UVB sensitive/RUS" evidence="5">
    <location>
        <begin position="92"/>
        <end position="358"/>
    </location>
</feature>
<keyword evidence="3" id="KW-1133">Transmembrane helix</keyword>
<keyword evidence="2" id="KW-0175">Coiled coil</keyword>
<dbReference type="OrthoDB" id="364779at2759"/>
<keyword evidence="4" id="KW-0732">Signal</keyword>
<name>A0A9W7AC98_9STRA</name>
<dbReference type="PANTHER" id="PTHR12770">
    <property type="entry name" value="RUS1 FAMILY PROTEIN C16ORF58"/>
    <property type="match status" value="1"/>
</dbReference>
<feature type="domain" description="Root UVB sensitive protein C-terminal" evidence="6">
    <location>
        <begin position="449"/>
        <end position="574"/>
    </location>
</feature>
<keyword evidence="3" id="KW-0472">Membrane</keyword>
<evidence type="ECO:0000256" key="1">
    <source>
        <dbReference type="ARBA" id="ARBA00007558"/>
    </source>
</evidence>
<dbReference type="Pfam" id="PF24160">
    <property type="entry name" value="UVB_sens_C"/>
    <property type="match status" value="1"/>
</dbReference>
<feature type="transmembrane region" description="Helical" evidence="3">
    <location>
        <begin position="190"/>
        <end position="215"/>
    </location>
</feature>
<evidence type="ECO:0000259" key="6">
    <source>
        <dbReference type="Pfam" id="PF24160"/>
    </source>
</evidence>
<dbReference type="Pfam" id="PF04884">
    <property type="entry name" value="UVB_sens_prot"/>
    <property type="match status" value="1"/>
</dbReference>
<dbReference type="EMBL" id="BRXW01000554">
    <property type="protein sequence ID" value="GMH65724.1"/>
    <property type="molecule type" value="Genomic_DNA"/>
</dbReference>
<dbReference type="InterPro" id="IPR055412">
    <property type="entry name" value="UVB_sens_C"/>
</dbReference>
<keyword evidence="8" id="KW-1185">Reference proteome</keyword>
<evidence type="ECO:0000256" key="3">
    <source>
        <dbReference type="SAM" id="Phobius"/>
    </source>
</evidence>
<sequence length="577" mass="65610">MKHHRILVLTLLLCRQALSFTPRVATRRCISSRVPQTHLKAASPALSASSDPEVDFYEIDFRYGTKNKLVYERRKDQFISQFEEGEDSPSRSLKYVLISSFLPEGVTPDYFTFIKWRLLQRFISANVHVLGTQSLLLGLGIKNRNSLGLSAALNWVLKDCLGKVVRMLWASKMGRKFDSDAKRWRFRASLLYALGNGLEIVTYAFPLFFLFYATLANCLKQISMLTSSSTRNALYNSFREKGRENIGDITAKGEAQISVVDLFGIASGVCLSKFVGGLSERIDMIHFSLSKQTTNDFSNSLLFFCPPLLSVGGEVRNILVTFLVLQGLEIACMYKEIRSVVFKMLNFERLWGMVEGYVGLGDRHSERGLLVGESLPTPQQLSMKERVFKPPRHLCRRAIAFGSLGRAKLTPSELKELLGVFEGEKYLLVVGEDIKNVRRNRQRRRKKNQAVKRQDKLSDAEREEEIYKEIVANAQEDCHIVLHSKATNLDIVKSTIALASLRRQLGDTCAQGLDEICELGLDKRRTDDSMVYIKAAKEEADNKFRGFIEKLGDAGWQNDKFMFGRVSMRNEWRLSEE</sequence>
<keyword evidence="3" id="KW-0812">Transmembrane</keyword>
<reference evidence="8" key="1">
    <citation type="journal article" date="2023" name="Commun. Biol.">
        <title>Genome analysis of Parmales, the sister group of diatoms, reveals the evolutionary specialization of diatoms from phago-mixotrophs to photoautotrophs.</title>
        <authorList>
            <person name="Ban H."/>
            <person name="Sato S."/>
            <person name="Yoshikawa S."/>
            <person name="Yamada K."/>
            <person name="Nakamura Y."/>
            <person name="Ichinomiya M."/>
            <person name="Sato N."/>
            <person name="Blanc-Mathieu R."/>
            <person name="Endo H."/>
            <person name="Kuwata A."/>
            <person name="Ogata H."/>
        </authorList>
    </citation>
    <scope>NUCLEOTIDE SEQUENCE [LARGE SCALE GENOMIC DNA]</scope>
    <source>
        <strain evidence="8">NIES 3700</strain>
    </source>
</reference>
<accession>A0A9W7AC98</accession>
<dbReference type="InterPro" id="IPR054549">
    <property type="entry name" value="UVB_sens_RUS_dom"/>
</dbReference>
<protein>
    <submittedName>
        <fullName evidence="7">Uncharacterized protein</fullName>
    </submittedName>
</protein>
<gene>
    <name evidence="7" type="ORF">TrLO_g14492</name>
</gene>
<evidence type="ECO:0000256" key="4">
    <source>
        <dbReference type="SAM" id="SignalP"/>
    </source>
</evidence>
<feature type="signal peptide" evidence="4">
    <location>
        <begin position="1"/>
        <end position="19"/>
    </location>
</feature>
<feature type="chain" id="PRO_5040857759" evidence="4">
    <location>
        <begin position="20"/>
        <end position="577"/>
    </location>
</feature>
<evidence type="ECO:0000256" key="2">
    <source>
        <dbReference type="SAM" id="Coils"/>
    </source>
</evidence>
<evidence type="ECO:0000313" key="8">
    <source>
        <dbReference type="Proteomes" id="UP001165122"/>
    </source>
</evidence>
<dbReference type="PANTHER" id="PTHR12770:SF20">
    <property type="entry name" value="PROTEIN ROOT UVB SENSITIVE 6"/>
    <property type="match status" value="1"/>
</dbReference>
<proteinExistence type="inferred from homology"/>